<dbReference type="RefSeq" id="WP_317545566.1">
    <property type="nucleotide sequence ID" value="NZ_JAWLKB010000031.1"/>
</dbReference>
<protein>
    <submittedName>
        <fullName evidence="1">Uncharacterized protein</fullName>
    </submittedName>
</protein>
<gene>
    <name evidence="1" type="ORF">R3Q16_31230</name>
</gene>
<reference evidence="1 2" key="1">
    <citation type="submission" date="2023-10" db="EMBL/GenBank/DDBJ databases">
        <title>Development of a sustainable strategy for remediation of hydrocarbon-contaminated territories based on the waste exchange concept.</title>
        <authorList>
            <person name="Krivoruchko A."/>
        </authorList>
    </citation>
    <scope>NUCLEOTIDE SEQUENCE [LARGE SCALE GENOMIC DNA]</scope>
    <source>
        <strain evidence="1 2">IEGM 1203</strain>
    </source>
</reference>
<keyword evidence="2" id="KW-1185">Reference proteome</keyword>
<dbReference type="EMBL" id="JAWLKB010000031">
    <property type="protein sequence ID" value="MDV6271103.1"/>
    <property type="molecule type" value="Genomic_DNA"/>
</dbReference>
<evidence type="ECO:0000313" key="2">
    <source>
        <dbReference type="Proteomes" id="UP001185927"/>
    </source>
</evidence>
<name>A0ABU4C4F7_RHOGO</name>
<sequence>MKALVQPGEAAVPVKDFLVSRLAVPLPGVKAALNLDKEWKPEDGNGVATDPAVVVFDDSGPLDWPVSSTHQIRITVWSNSRTRSRAIAKLCLGWLLCLKVPGITHVSPGSNLIDDLDPNNGGLMASFTVNAKVRTVAL</sequence>
<proteinExistence type="predicted"/>
<dbReference type="Proteomes" id="UP001185927">
    <property type="component" value="Unassembled WGS sequence"/>
</dbReference>
<evidence type="ECO:0000313" key="1">
    <source>
        <dbReference type="EMBL" id="MDV6271103.1"/>
    </source>
</evidence>
<accession>A0ABU4C4F7</accession>
<comment type="caution">
    <text evidence="1">The sequence shown here is derived from an EMBL/GenBank/DDBJ whole genome shotgun (WGS) entry which is preliminary data.</text>
</comment>
<organism evidence="1 2">
    <name type="scientific">Rhodococcus globerulus</name>
    <dbReference type="NCBI Taxonomy" id="33008"/>
    <lineage>
        <taxon>Bacteria</taxon>
        <taxon>Bacillati</taxon>
        <taxon>Actinomycetota</taxon>
        <taxon>Actinomycetes</taxon>
        <taxon>Mycobacteriales</taxon>
        <taxon>Nocardiaceae</taxon>
        <taxon>Rhodococcus</taxon>
    </lineage>
</organism>